<evidence type="ECO:0000256" key="10">
    <source>
        <dbReference type="SAM" id="MobiDB-lite"/>
    </source>
</evidence>
<dbReference type="Pfam" id="PF14288">
    <property type="entry name" value="FKS1_dom1"/>
    <property type="match status" value="1"/>
</dbReference>
<keyword evidence="14" id="KW-1185">Reference proteome</keyword>
<dbReference type="PANTHER" id="PTHR12741">
    <property type="entry name" value="LYST-INTERACTING PROTEIN LIP5 DOPAMINE RESPONSIVE PROTEIN DRG-1"/>
    <property type="match status" value="1"/>
</dbReference>
<keyword evidence="7 11" id="KW-1133">Transmembrane helix</keyword>
<evidence type="ECO:0000259" key="12">
    <source>
        <dbReference type="SMART" id="SM01205"/>
    </source>
</evidence>
<feature type="region of interest" description="Disordered" evidence="10">
    <location>
        <begin position="1814"/>
        <end position="1838"/>
    </location>
</feature>
<dbReference type="Pfam" id="PF02364">
    <property type="entry name" value="Glucan_synthase"/>
    <property type="match status" value="2"/>
</dbReference>
<evidence type="ECO:0000256" key="2">
    <source>
        <dbReference type="ARBA" id="ARBA00009040"/>
    </source>
</evidence>
<gene>
    <name evidence="13" type="ORF">JKP88DRAFT_347127</name>
</gene>
<feature type="transmembrane region" description="Helical" evidence="11">
    <location>
        <begin position="392"/>
        <end position="414"/>
    </location>
</feature>
<keyword evidence="6 11" id="KW-0812">Transmembrane</keyword>
<feature type="domain" description="1,3-beta-glucan synthase component FKS1-like" evidence="12">
    <location>
        <begin position="125"/>
        <end position="239"/>
    </location>
</feature>
<feature type="transmembrane region" description="Helical" evidence="11">
    <location>
        <begin position="363"/>
        <end position="380"/>
    </location>
</feature>
<dbReference type="EC" id="2.4.1.34" evidence="3"/>
<accession>A0A836C8X3</accession>
<feature type="transmembrane region" description="Helical" evidence="11">
    <location>
        <begin position="456"/>
        <end position="475"/>
    </location>
</feature>
<evidence type="ECO:0000256" key="9">
    <source>
        <dbReference type="ARBA" id="ARBA00047777"/>
    </source>
</evidence>
<dbReference type="InterPro" id="IPR003440">
    <property type="entry name" value="Glyco_trans_48_dom"/>
</dbReference>
<feature type="transmembrane region" description="Helical" evidence="11">
    <location>
        <begin position="505"/>
        <end position="538"/>
    </location>
</feature>
<evidence type="ECO:0000256" key="4">
    <source>
        <dbReference type="ARBA" id="ARBA00022676"/>
    </source>
</evidence>
<dbReference type="Proteomes" id="UP000664859">
    <property type="component" value="Unassembled WGS sequence"/>
</dbReference>
<dbReference type="SMART" id="SM01205">
    <property type="entry name" value="FKS1_dom1"/>
    <property type="match status" value="1"/>
</dbReference>
<evidence type="ECO:0000313" key="13">
    <source>
        <dbReference type="EMBL" id="KAG5176532.1"/>
    </source>
</evidence>
<dbReference type="GO" id="GO:0003843">
    <property type="term" value="F:1,3-beta-D-glucan synthase activity"/>
    <property type="evidence" value="ECO:0007669"/>
    <property type="project" value="UniProtKB-EC"/>
</dbReference>
<comment type="similarity">
    <text evidence="2">Belongs to the glycosyltransferase 48 family.</text>
</comment>
<evidence type="ECO:0000313" key="14">
    <source>
        <dbReference type="Proteomes" id="UP000664859"/>
    </source>
</evidence>
<proteinExistence type="inferred from homology"/>
<keyword evidence="8 11" id="KW-0472">Membrane</keyword>
<evidence type="ECO:0000256" key="5">
    <source>
        <dbReference type="ARBA" id="ARBA00022679"/>
    </source>
</evidence>
<dbReference type="InterPro" id="IPR026899">
    <property type="entry name" value="FKS1-like_dom1"/>
</dbReference>
<comment type="caution">
    <text evidence="13">The sequence shown here is derived from an EMBL/GenBank/DDBJ whole genome shotgun (WGS) entry which is preliminary data.</text>
</comment>
<evidence type="ECO:0000256" key="11">
    <source>
        <dbReference type="SAM" id="Phobius"/>
    </source>
</evidence>
<reference evidence="13" key="1">
    <citation type="submission" date="2021-02" db="EMBL/GenBank/DDBJ databases">
        <title>First Annotated Genome of the Yellow-green Alga Tribonema minus.</title>
        <authorList>
            <person name="Mahan K.M."/>
        </authorList>
    </citation>
    <scope>NUCLEOTIDE SEQUENCE</scope>
    <source>
        <strain evidence="13">UTEX B ZZ1240</strain>
    </source>
</reference>
<feature type="transmembrane region" description="Helical" evidence="11">
    <location>
        <begin position="1626"/>
        <end position="1648"/>
    </location>
</feature>
<evidence type="ECO:0000256" key="3">
    <source>
        <dbReference type="ARBA" id="ARBA00012589"/>
    </source>
</evidence>
<feature type="compositionally biased region" description="Basic and acidic residues" evidence="10">
    <location>
        <begin position="1814"/>
        <end position="1828"/>
    </location>
</feature>
<feature type="transmembrane region" description="Helical" evidence="11">
    <location>
        <begin position="1522"/>
        <end position="1539"/>
    </location>
</feature>
<dbReference type="GO" id="GO:0005886">
    <property type="term" value="C:plasma membrane"/>
    <property type="evidence" value="ECO:0007669"/>
    <property type="project" value="TreeGrafter"/>
</dbReference>
<feature type="transmembrane region" description="Helical" evidence="11">
    <location>
        <begin position="1734"/>
        <end position="1757"/>
    </location>
</feature>
<protein>
    <recommendedName>
        <fullName evidence="3">1,3-beta-glucan synthase</fullName>
        <ecNumber evidence="3">2.4.1.34</ecNumber>
    </recommendedName>
</protein>
<evidence type="ECO:0000256" key="8">
    <source>
        <dbReference type="ARBA" id="ARBA00023136"/>
    </source>
</evidence>
<evidence type="ECO:0000256" key="7">
    <source>
        <dbReference type="ARBA" id="ARBA00022989"/>
    </source>
</evidence>
<evidence type="ECO:0000256" key="1">
    <source>
        <dbReference type="ARBA" id="ARBA00004141"/>
    </source>
</evidence>
<organism evidence="13 14">
    <name type="scientific">Tribonema minus</name>
    <dbReference type="NCBI Taxonomy" id="303371"/>
    <lineage>
        <taxon>Eukaryota</taxon>
        <taxon>Sar</taxon>
        <taxon>Stramenopiles</taxon>
        <taxon>Ochrophyta</taxon>
        <taxon>PX clade</taxon>
        <taxon>Xanthophyceae</taxon>
        <taxon>Tribonematales</taxon>
        <taxon>Tribonemataceae</taxon>
        <taxon>Tribonema</taxon>
    </lineage>
</organism>
<feature type="transmembrane region" description="Helical" evidence="11">
    <location>
        <begin position="284"/>
        <end position="304"/>
    </location>
</feature>
<feature type="transmembrane region" description="Helical" evidence="11">
    <location>
        <begin position="1703"/>
        <end position="1722"/>
    </location>
</feature>
<keyword evidence="4" id="KW-0328">Glycosyltransferase</keyword>
<feature type="transmembrane region" description="Helical" evidence="11">
    <location>
        <begin position="1491"/>
        <end position="1510"/>
    </location>
</feature>
<dbReference type="EMBL" id="JAFCMP010000536">
    <property type="protein sequence ID" value="KAG5176532.1"/>
    <property type="molecule type" value="Genomic_DNA"/>
</dbReference>
<dbReference type="GO" id="GO:0006075">
    <property type="term" value="P:(1-&gt;3)-beta-D-glucan biosynthetic process"/>
    <property type="evidence" value="ECO:0007669"/>
    <property type="project" value="InterPro"/>
</dbReference>
<feature type="region of interest" description="Disordered" evidence="10">
    <location>
        <begin position="799"/>
        <end position="828"/>
    </location>
</feature>
<feature type="transmembrane region" description="Helical" evidence="11">
    <location>
        <begin position="1769"/>
        <end position="1791"/>
    </location>
</feature>
<evidence type="ECO:0000256" key="6">
    <source>
        <dbReference type="ARBA" id="ARBA00022692"/>
    </source>
</evidence>
<keyword evidence="5" id="KW-0808">Transferase</keyword>
<feature type="transmembrane region" description="Helical" evidence="11">
    <location>
        <begin position="1351"/>
        <end position="1374"/>
    </location>
</feature>
<dbReference type="OrthoDB" id="1880850at2759"/>
<name>A0A836C8X3_9STRA</name>
<comment type="catalytic activity">
    <reaction evidence="9">
        <text>[(1-&gt;3)-beta-D-glucosyl](n) + UDP-alpha-D-glucose = [(1-&gt;3)-beta-D-glucosyl](n+1) + UDP + H(+)</text>
        <dbReference type="Rhea" id="RHEA:21476"/>
        <dbReference type="Rhea" id="RHEA-COMP:11146"/>
        <dbReference type="Rhea" id="RHEA-COMP:14303"/>
        <dbReference type="ChEBI" id="CHEBI:15378"/>
        <dbReference type="ChEBI" id="CHEBI:37671"/>
        <dbReference type="ChEBI" id="CHEBI:58223"/>
        <dbReference type="ChEBI" id="CHEBI:58885"/>
        <dbReference type="EC" id="2.4.1.34"/>
    </reaction>
</comment>
<comment type="subcellular location">
    <subcellularLocation>
        <location evidence="1">Membrane</location>
        <topology evidence="1">Multi-pass membrane protein</topology>
    </subcellularLocation>
</comment>
<sequence>MATDSDADSESAVAEPANLFELLADLLGMQRSNATCQLEHAQGLLCSRLTHSLSRSANRLSAKAAAAPRGPVPETNSNLLKSWEIELLKMRDELLLNYIKWSRMLDVDEVDFKRALGDGCGSESQVAALEVALFLLIWGEVGNARFCSEFVAWLYHKLGHGIIESAQGCGHDWASVYKAYMDPSKHLAAGTFRKDIMVPVCALLASQHEAVKEGKPHSSCQQHDDFNETFWSDQCLSWDPYTVFAPQRNRQGGQADIGSSTYAQEYLRKTFVERQSWAHVFHSFWRVYIMLLTVLHLLIMANLCQQQTPTKDDACAVRNFLSPTVTLTACLLISDAYSLFSNTAMCIFHKGSRLTVALSTVRFAWRVGLQYLLVLGFYLQDHSADVSQLWPIATAIAVITWLAPSAVLFCLTHIRSGRYRHKGLRVLELLTDCTSLRVFTTGILDRSPPWRKRAKYTLFWVVVLAVKFAFAYFAILNNLIGASVVIYGTDAGTKFLDTVPDKRNIAVLLALWVGSLGVYLIDIHFWFVLASNIVAYMVGSQRGVGKTSGTLHGDDYIIVACMSAHKHMMGYLGEYGVRSERQKLAYAKMWNAFICSMREDDMIGDNDALCLKYHALKLDAGEPVVMLPAWVLSGVIDRLQKALAGCQGTPEQRASELDCWARVKGVYQQIDGKSLVDALSKNADLHGLCNLSKFTGVIKQLRALAREVENNANAPAIRAPYERTVRHLLDAIMIKERAATHIDSEAASVGAQLRSLRNHLRQALEAAQTTTAPDDSVAEAVAAKHGMLAARLRRILADGRRPDDTRSASSSGDLSDPSDAEPSNPLQIASPEAMRRIRFFLSSLLMKRPEPTLAQFMPSWSTLTPYYNEAVLVTIETLCSTTEEKINQLEYLTCIYKNEWDAFNERMRRECGMERKEMNVVKDWFFGFTPVVIEANKDAEKHKRPRQDAVLQLVVARGGLTNIEGKRLQAARRAWSRAGNQERLPAEHEVQLKCYVDEMVWQVQLWASYRAQTLARTVRGYMHQHTAVRIMHTVEQEALAPEAPDALHNPVEIQTADIVQQARATSDVTDYCPLVDEGGRTWAESRVLADAKYRYVVSCQILPAMRLKKAKEAVYIDWLAQNHPGLCIAYVLEVKEDTGGEKTHEHYSVLARWSGDSLKEEHRIQLPGTILVGEGKPNNQNQAMVFTRGDAVQAIDMNQDLGLEEAFKQREMLANFRFGGHARGERAHNAGLIVGFREHIFTHAASAVAMYFSLQESGFVTATQRVLDDPLGIRFHYGHPDLFDKITAITQGGNSRPSTKLHLSEDILAGYVWVLRGGDSIQLDFIQAGKAILREPRRIVAQLGFLRLLSFYYSCIGGFLTQTFLIFSVFVYMYSKLFLAFEPHVKDIIDTINKNPDQNLDEIKSVFTVLNSAYFLQLARFVVVLESGVKGLVAAAGHMVKCISPLYFIFNSATIARSVNEAITQNKAVYMPTGRGFVIEHGNFISMFKGYYQSHFMLAAELVVLIALYFRFSFFPSPASETFSVIILAAGLLYAPILYNPFSLSLKNTVRDFREWGLWMLRDVTPLEKDVEEKRKKDPKYKVEVTLLHMRRMYIAWGLVKKISSAVNEGGDANDAHTAASDPGTLFLYVLLAAAGTVLAVGIFEAVVARRQVAKPRPIPLASEDPVRREVISGRSSIAVGSSLPNEDSAEETDNWRFNVHRVGRLIAVVAVMIIAFLVVGAADDGINWEQALWLFVAYVYLLFFVVLFLLVWFHAASEWPPVEGTMRLVCLTTGILVQLPALVLSLLGLYRDAISRLQTAMLFNPKVSKLIKKGQEREHKKQRDTSWTDRGAPAPSA</sequence>
<dbReference type="PANTHER" id="PTHR12741:SF48">
    <property type="entry name" value="1,3-BETA-GLUCAN SYNTHASE COMPONENT FKS1-RELATED"/>
    <property type="match status" value="1"/>
</dbReference>
<dbReference type="GO" id="GO:0000148">
    <property type="term" value="C:1,3-beta-D-glucan synthase complex"/>
    <property type="evidence" value="ECO:0007669"/>
    <property type="project" value="InterPro"/>
</dbReference>
<feature type="compositionally biased region" description="Low complexity" evidence="10">
    <location>
        <begin position="807"/>
        <end position="817"/>
    </location>
</feature>